<dbReference type="AlphaFoldDB" id="A0A9W7G7C5"/>
<proteinExistence type="predicted"/>
<evidence type="ECO:0000313" key="2">
    <source>
        <dbReference type="Proteomes" id="UP001165065"/>
    </source>
</evidence>
<evidence type="ECO:0000313" key="1">
    <source>
        <dbReference type="EMBL" id="GMI36197.1"/>
    </source>
</evidence>
<dbReference type="OrthoDB" id="10362032at2759"/>
<sequence length="318" mass="35168">MIRHTCPTCHSPANTTRILLYSSSCRCSYFCSKACARKFPRHSCINPPLPLPTFPSSKSSLNVACLQGVYAGYLAFKVFPLEGQEYLVAPWVYEGVGGEPTKDDWKMLRTGQVGDGESVVRISRWLERAKGRGEDGEVEGGEGLDGAGNLNEPLHTVFCISHMPLHYVLPPLAPLEAEFQDGAKLLTRYLNNPNYVEGIINVEESIPPALKAPRGVYTQGFKRGVSAYAWRKYMGRSGLGLKGEDKVWVDVTEEWGEEEVRYWKLAVGEEGVRCEGGKVLVWIGGVGVDRILDGVRRWVEFLGDGGDLEKVIGRNRSG</sequence>
<protein>
    <submittedName>
        <fullName evidence="1">Uncharacterized protein</fullName>
    </submittedName>
</protein>
<name>A0A9W7G7C5_9STRA</name>
<reference evidence="2" key="1">
    <citation type="journal article" date="2023" name="Commun. Biol.">
        <title>Genome analysis of Parmales, the sister group of diatoms, reveals the evolutionary specialization of diatoms from phago-mixotrophs to photoautotrophs.</title>
        <authorList>
            <person name="Ban H."/>
            <person name="Sato S."/>
            <person name="Yoshikawa S."/>
            <person name="Yamada K."/>
            <person name="Nakamura Y."/>
            <person name="Ichinomiya M."/>
            <person name="Sato N."/>
            <person name="Blanc-Mathieu R."/>
            <person name="Endo H."/>
            <person name="Kuwata A."/>
            <person name="Ogata H."/>
        </authorList>
    </citation>
    <scope>NUCLEOTIDE SEQUENCE [LARGE SCALE GENOMIC DNA]</scope>
</reference>
<accession>A0A9W7G7C5</accession>
<dbReference type="EMBL" id="BRYA01000939">
    <property type="protein sequence ID" value="GMI36197.1"/>
    <property type="molecule type" value="Genomic_DNA"/>
</dbReference>
<dbReference type="Proteomes" id="UP001165065">
    <property type="component" value="Unassembled WGS sequence"/>
</dbReference>
<organism evidence="1 2">
    <name type="scientific">Triparma columacea</name>
    <dbReference type="NCBI Taxonomy" id="722753"/>
    <lineage>
        <taxon>Eukaryota</taxon>
        <taxon>Sar</taxon>
        <taxon>Stramenopiles</taxon>
        <taxon>Ochrophyta</taxon>
        <taxon>Bolidophyceae</taxon>
        <taxon>Parmales</taxon>
        <taxon>Triparmaceae</taxon>
        <taxon>Triparma</taxon>
    </lineage>
</organism>
<keyword evidence="2" id="KW-1185">Reference proteome</keyword>
<comment type="caution">
    <text evidence="1">The sequence shown here is derived from an EMBL/GenBank/DDBJ whole genome shotgun (WGS) entry which is preliminary data.</text>
</comment>
<gene>
    <name evidence="1" type="ORF">TrCOL_g6979</name>
</gene>